<proteinExistence type="predicted"/>
<reference evidence="1" key="1">
    <citation type="submission" date="2022-08" db="EMBL/GenBank/DDBJ databases">
        <title>Genome Sequence of Lecanicillium fungicola.</title>
        <authorList>
            <person name="Buettner E."/>
        </authorList>
    </citation>
    <scope>NUCLEOTIDE SEQUENCE</scope>
    <source>
        <strain evidence="1">Babe33</strain>
    </source>
</reference>
<organism evidence="1 2">
    <name type="scientific">Zarea fungicola</name>
    <dbReference type="NCBI Taxonomy" id="93591"/>
    <lineage>
        <taxon>Eukaryota</taxon>
        <taxon>Fungi</taxon>
        <taxon>Dikarya</taxon>
        <taxon>Ascomycota</taxon>
        <taxon>Pezizomycotina</taxon>
        <taxon>Sordariomycetes</taxon>
        <taxon>Hypocreomycetidae</taxon>
        <taxon>Hypocreales</taxon>
        <taxon>Cordycipitaceae</taxon>
        <taxon>Zarea</taxon>
    </lineage>
</organism>
<sequence length="622" mass="67779">MSPNKRRKLEEGQEPPKSAISALTARRRLAAGVSREASPPPEDEVKQRTGNSFSVLQRLSQPDKASPKSPRTPRSGQKEAAGKRSTEKGASTEDSGTSTPKVIPYSSFRLSKQNHRRKNDITELRLSSGDRFIVLGSFGIRVRSGEVSLLGATISASETIHWIHAPHCHALPVIRTSEKTHLELHNDNADRPLTCLGALSPLFQRIWTETESEVDGEANVDSSGDSFKILFTSEDAPRKSIIQELNSPPEWNKAISDLATSMETEQRTQLSVLVCGPKSAGKSTFSKLLTNRLVTSKERSTGGQSGTGVAIIDLDPGQPEYAPAGTVSLVHVTRPNLGTPFSHPGLQQSGHAVLRCHALASTSPASSPSLYIQCAIDLFETYRRTLRNCPLLINTPGWILGTGLDLLVELITKTMPSQVVYMSEEGPVDVVDVLRSTTRKIFLTLPSQPSEYTTRTAAHLRAMQAMSYFHQTDLEGSAASAPAVLSWNPQPITAVPPWQVRYSSNKSGIRGILSYDYQSPPDLSAAAIDGMIVAVVEIEDGEAFRDIIAGYHDSALPEVTVGKEQQQQQQQQQPEKAHQNYNGQPSITVPEYPVTPDLPSTPTWLPRLTPTRRGTDLVLNVG</sequence>
<name>A0ACC1NTE3_9HYPO</name>
<protein>
    <submittedName>
        <fullName evidence="1">Uncharacterized protein</fullName>
    </submittedName>
</protein>
<dbReference type="Proteomes" id="UP001143910">
    <property type="component" value="Unassembled WGS sequence"/>
</dbReference>
<evidence type="ECO:0000313" key="1">
    <source>
        <dbReference type="EMBL" id="KAJ2981684.1"/>
    </source>
</evidence>
<accession>A0ACC1NTE3</accession>
<comment type="caution">
    <text evidence="1">The sequence shown here is derived from an EMBL/GenBank/DDBJ whole genome shotgun (WGS) entry which is preliminary data.</text>
</comment>
<keyword evidence="2" id="KW-1185">Reference proteome</keyword>
<dbReference type="EMBL" id="JANJQO010000117">
    <property type="protein sequence ID" value="KAJ2981684.1"/>
    <property type="molecule type" value="Genomic_DNA"/>
</dbReference>
<gene>
    <name evidence="1" type="ORF">NQ176_g1878</name>
</gene>
<evidence type="ECO:0000313" key="2">
    <source>
        <dbReference type="Proteomes" id="UP001143910"/>
    </source>
</evidence>